<feature type="transmembrane region" description="Helical" evidence="1">
    <location>
        <begin position="82"/>
        <end position="99"/>
    </location>
</feature>
<keyword evidence="1" id="KW-0472">Membrane</keyword>
<evidence type="ECO:0008006" key="3">
    <source>
        <dbReference type="Google" id="ProtNLM"/>
    </source>
</evidence>
<proteinExistence type="predicted"/>
<protein>
    <recommendedName>
        <fullName evidence="3">Glycosyltransferase RgtA/B/C/D-like domain-containing protein</fullName>
    </recommendedName>
</protein>
<dbReference type="EMBL" id="KF540243">
    <property type="protein sequence ID" value="AIF26715.1"/>
    <property type="molecule type" value="Genomic_DNA"/>
</dbReference>
<keyword evidence="1" id="KW-0812">Transmembrane</keyword>
<evidence type="ECO:0000256" key="1">
    <source>
        <dbReference type="SAM" id="Phobius"/>
    </source>
</evidence>
<sequence length="407" mass="46611">MNPFSDSRRNVSMAGICVAALLLFLFRYQFEMRPIVFSLLFLGIYWNVIPWLAMGYDDRKKRWLAAIGILCLQWIWCRCQGLYILGPIFALATIVVYFDRNNLDRLALLALFVLALFGMPFLHRDGLLLAVYPFELLNRLVGLSPSATIFAKEIAENRSPLTLLLEGENVWTSLLMIVCSLAGLAYAIKCFVGMFKSKALRNEDSLLKLVVLCATAILALLAERNFVLYLPVFLCFLGNVKLWNAPVLAKPAVKLVAVMVVMFVLGLWLRSLQAYDGSMVSFQRVPVRAAQWMKENPHKGRLFNDDRAGGYLAFVNPQDSTYIDGRFILKTADFFDQYLHLAENLDAFTRYTDSAGVDRVILPLRYYARWDKVINNLQVAELMVEPHSRGTWQIVYRDDYYVVFDRK</sequence>
<feature type="transmembrane region" description="Helical" evidence="1">
    <location>
        <begin position="106"/>
        <end position="123"/>
    </location>
</feature>
<dbReference type="AlphaFoldDB" id="A0A0H3U881"/>
<feature type="transmembrane region" description="Helical" evidence="1">
    <location>
        <begin position="35"/>
        <end position="54"/>
    </location>
</feature>
<name>A0A0H3U881_9BACT</name>
<organism evidence="2">
    <name type="scientific">uncultured bacterium fosmid pJB84D8</name>
    <dbReference type="NCBI Taxonomy" id="1478071"/>
    <lineage>
        <taxon>Bacteria</taxon>
        <taxon>environmental samples</taxon>
    </lineage>
</organism>
<reference evidence="2" key="1">
    <citation type="submission" date="2013-08" db="EMBL/GenBank/DDBJ databases">
        <title>Comparison of modified E. coli strains.</title>
        <authorList>
            <person name="Juergensen J."/>
            <person name="Bonge A."/>
            <person name="Streit W.R."/>
        </authorList>
    </citation>
    <scope>NUCLEOTIDE SEQUENCE</scope>
</reference>
<feature type="transmembrane region" description="Helical" evidence="1">
    <location>
        <begin position="209"/>
        <end position="232"/>
    </location>
</feature>
<accession>A0A0H3U881</accession>
<feature type="transmembrane region" description="Helical" evidence="1">
    <location>
        <begin position="252"/>
        <end position="269"/>
    </location>
</feature>
<feature type="transmembrane region" description="Helical" evidence="1">
    <location>
        <begin position="170"/>
        <end position="188"/>
    </location>
</feature>
<feature type="transmembrane region" description="Helical" evidence="1">
    <location>
        <begin position="12"/>
        <end position="29"/>
    </location>
</feature>
<keyword evidence="1" id="KW-1133">Transmembrane helix</keyword>
<evidence type="ECO:0000313" key="2">
    <source>
        <dbReference type="EMBL" id="AIF26715.1"/>
    </source>
</evidence>